<keyword evidence="5 8" id="KW-0812">Transmembrane</keyword>
<keyword evidence="3" id="KW-0813">Transport</keyword>
<keyword evidence="7 8" id="KW-0472">Membrane</keyword>
<gene>
    <name evidence="9" type="ORF">FRF71_05705</name>
</gene>
<evidence type="ECO:0000256" key="6">
    <source>
        <dbReference type="ARBA" id="ARBA00022989"/>
    </source>
</evidence>
<dbReference type="PANTHER" id="PTHR30269:SF37">
    <property type="entry name" value="MEMBRANE TRANSPORTER PROTEIN"/>
    <property type="match status" value="1"/>
</dbReference>
<evidence type="ECO:0000256" key="1">
    <source>
        <dbReference type="ARBA" id="ARBA00004651"/>
    </source>
</evidence>
<dbReference type="PANTHER" id="PTHR30269">
    <property type="entry name" value="TRANSMEMBRANE PROTEIN YFCA"/>
    <property type="match status" value="1"/>
</dbReference>
<keyword evidence="10" id="KW-1185">Reference proteome</keyword>
<feature type="transmembrane region" description="Helical" evidence="8">
    <location>
        <begin position="228"/>
        <end position="247"/>
    </location>
</feature>
<dbReference type="InterPro" id="IPR002781">
    <property type="entry name" value="TM_pro_TauE-like"/>
</dbReference>
<evidence type="ECO:0000313" key="9">
    <source>
        <dbReference type="EMBL" id="QEA15671.1"/>
    </source>
</evidence>
<keyword evidence="6 8" id="KW-1133">Transmembrane helix</keyword>
<comment type="subcellular location">
    <subcellularLocation>
        <location evidence="1 8">Cell membrane</location>
        <topology evidence="1 8">Multi-pass membrane protein</topology>
    </subcellularLocation>
</comment>
<evidence type="ECO:0000256" key="4">
    <source>
        <dbReference type="ARBA" id="ARBA00022475"/>
    </source>
</evidence>
<dbReference type="GO" id="GO:0005886">
    <property type="term" value="C:plasma membrane"/>
    <property type="evidence" value="ECO:0007669"/>
    <property type="project" value="UniProtKB-SubCell"/>
</dbReference>
<evidence type="ECO:0000256" key="3">
    <source>
        <dbReference type="ARBA" id="ARBA00022448"/>
    </source>
</evidence>
<name>A0A5B8S2J2_9SPHN</name>
<dbReference type="OrthoDB" id="7028171at2"/>
<dbReference type="AlphaFoldDB" id="A0A5B8S2J2"/>
<proteinExistence type="inferred from homology"/>
<evidence type="ECO:0000256" key="8">
    <source>
        <dbReference type="RuleBase" id="RU363041"/>
    </source>
</evidence>
<dbReference type="EMBL" id="CP042345">
    <property type="protein sequence ID" value="QEA15671.1"/>
    <property type="molecule type" value="Genomic_DNA"/>
</dbReference>
<feature type="transmembrane region" description="Helical" evidence="8">
    <location>
        <begin position="100"/>
        <end position="119"/>
    </location>
</feature>
<dbReference type="InterPro" id="IPR052017">
    <property type="entry name" value="TSUP"/>
</dbReference>
<organism evidence="9 10">
    <name type="scientific">Novosphingobium ginsenosidimutans</name>
    <dbReference type="NCBI Taxonomy" id="1176536"/>
    <lineage>
        <taxon>Bacteria</taxon>
        <taxon>Pseudomonadati</taxon>
        <taxon>Pseudomonadota</taxon>
        <taxon>Alphaproteobacteria</taxon>
        <taxon>Sphingomonadales</taxon>
        <taxon>Sphingomonadaceae</taxon>
        <taxon>Novosphingobium</taxon>
    </lineage>
</organism>
<feature type="transmembrane region" description="Helical" evidence="8">
    <location>
        <begin position="131"/>
        <end position="151"/>
    </location>
</feature>
<dbReference type="RefSeq" id="WP_147089649.1">
    <property type="nucleotide sequence ID" value="NZ_BAABJD010000001.1"/>
</dbReference>
<evidence type="ECO:0000256" key="5">
    <source>
        <dbReference type="ARBA" id="ARBA00022692"/>
    </source>
</evidence>
<sequence>MDLLADPATLALAVLAVAILGLAKGGFSGLGVLGTPLLALALPPAVAAAVLLPVLLVQDVVSVWSFRHHWSGWIVAWMLPGAAVGVALGTFLAASVPEERLLLVLGLLTLTFGLYRLWLERGGRIVAPSDSPGWVGTLFGIGVGFTSQVAHAGGPPFQIWVTPRRLPHETYVGTSSIVFAAVNWMKVPSYIALGSLNRQTLTAAALLMPLAIVSTIGAVRLIRRMDTARFYTLIYVLMVLLGAKLTWDGLG</sequence>
<comment type="similarity">
    <text evidence="2 8">Belongs to the 4-toluene sulfonate uptake permease (TSUP) (TC 2.A.102) family.</text>
</comment>
<evidence type="ECO:0000313" key="10">
    <source>
        <dbReference type="Proteomes" id="UP000321172"/>
    </source>
</evidence>
<evidence type="ECO:0000256" key="7">
    <source>
        <dbReference type="ARBA" id="ARBA00023136"/>
    </source>
</evidence>
<protein>
    <recommendedName>
        <fullName evidence="8">Probable membrane transporter protein</fullName>
    </recommendedName>
</protein>
<feature type="transmembrane region" description="Helical" evidence="8">
    <location>
        <begin position="200"/>
        <end position="222"/>
    </location>
</feature>
<feature type="transmembrane region" description="Helical" evidence="8">
    <location>
        <begin position="73"/>
        <end position="94"/>
    </location>
</feature>
<feature type="transmembrane region" description="Helical" evidence="8">
    <location>
        <begin position="41"/>
        <end position="61"/>
    </location>
</feature>
<reference evidence="9 10" key="1">
    <citation type="journal article" date="2013" name="J. Microbiol. Biotechnol.">
        <title>Novosphingobium ginsenosidimutans sp. nov., with the ability to convert ginsenoside.</title>
        <authorList>
            <person name="Kim J.K."/>
            <person name="He D."/>
            <person name="Liu Q.M."/>
            <person name="Park H.Y."/>
            <person name="Jung M.S."/>
            <person name="Yoon M.H."/>
            <person name="Kim S.C."/>
            <person name="Im W.T."/>
        </authorList>
    </citation>
    <scope>NUCLEOTIDE SEQUENCE [LARGE SCALE GENOMIC DNA]</scope>
    <source>
        <strain evidence="9 10">FW-6</strain>
    </source>
</reference>
<keyword evidence="4 8" id="KW-1003">Cell membrane</keyword>
<feature type="transmembrane region" description="Helical" evidence="8">
    <location>
        <begin position="171"/>
        <end position="193"/>
    </location>
</feature>
<evidence type="ECO:0000256" key="2">
    <source>
        <dbReference type="ARBA" id="ARBA00009142"/>
    </source>
</evidence>
<accession>A0A5B8S2J2</accession>
<dbReference type="Proteomes" id="UP000321172">
    <property type="component" value="Chromosome"/>
</dbReference>
<dbReference type="KEGG" id="ngf:FRF71_05705"/>
<dbReference type="Pfam" id="PF01925">
    <property type="entry name" value="TauE"/>
    <property type="match status" value="1"/>
</dbReference>